<protein>
    <recommendedName>
        <fullName evidence="3">C-type lysozyme inhibitor domain-containing protein</fullName>
    </recommendedName>
</protein>
<evidence type="ECO:0000313" key="2">
    <source>
        <dbReference type="Proteomes" id="UP001596215"/>
    </source>
</evidence>
<reference evidence="2" key="1">
    <citation type="journal article" date="2019" name="Int. J. Syst. Evol. Microbiol.">
        <title>The Global Catalogue of Microorganisms (GCM) 10K type strain sequencing project: providing services to taxonomists for standard genome sequencing and annotation.</title>
        <authorList>
            <consortium name="The Broad Institute Genomics Platform"/>
            <consortium name="The Broad Institute Genome Sequencing Center for Infectious Disease"/>
            <person name="Wu L."/>
            <person name="Ma J."/>
        </authorList>
    </citation>
    <scope>NUCLEOTIDE SEQUENCE [LARGE SCALE GENOMIC DNA]</scope>
    <source>
        <strain evidence="2">CGMCC 4.1530</strain>
    </source>
</reference>
<dbReference type="EMBL" id="JBHSUC010000017">
    <property type="protein sequence ID" value="MFC6362904.1"/>
    <property type="molecule type" value="Genomic_DNA"/>
</dbReference>
<evidence type="ECO:0008006" key="3">
    <source>
        <dbReference type="Google" id="ProtNLM"/>
    </source>
</evidence>
<keyword evidence="2" id="KW-1185">Reference proteome</keyword>
<comment type="caution">
    <text evidence="1">The sequence shown here is derived from an EMBL/GenBank/DDBJ whole genome shotgun (WGS) entry which is preliminary data.</text>
</comment>
<gene>
    <name evidence="1" type="ORF">ACFP73_12505</name>
</gene>
<accession>A0ABW1VS40</accession>
<name>A0ABW1VS40_9GAMM</name>
<evidence type="ECO:0000313" key="1">
    <source>
        <dbReference type="EMBL" id="MFC6362904.1"/>
    </source>
</evidence>
<organism evidence="1 2">
    <name type="scientific">Tatumella punctata</name>
    <dbReference type="NCBI Taxonomy" id="399969"/>
    <lineage>
        <taxon>Bacteria</taxon>
        <taxon>Pseudomonadati</taxon>
        <taxon>Pseudomonadota</taxon>
        <taxon>Gammaproteobacteria</taxon>
        <taxon>Enterobacterales</taxon>
        <taxon>Erwiniaceae</taxon>
        <taxon>Tatumella</taxon>
    </lineage>
</organism>
<sequence>MRYLLMAAVLVLITGCTSQPRGRLCDGEVSSLYGQNLGRSNAWVFDQVNYFTVSKNAVRINSGPLISADRQLYIPAAVTAEGYYAQRLGDNRFRLINSPQNLMVTWTCPAPGTE</sequence>
<dbReference type="PROSITE" id="PS51257">
    <property type="entry name" value="PROKAR_LIPOPROTEIN"/>
    <property type="match status" value="1"/>
</dbReference>
<dbReference type="Proteomes" id="UP001596215">
    <property type="component" value="Unassembled WGS sequence"/>
</dbReference>
<proteinExistence type="predicted"/>
<dbReference type="RefSeq" id="WP_212708853.1">
    <property type="nucleotide sequence ID" value="NZ_BAAAFW010000008.1"/>
</dbReference>